<dbReference type="GO" id="GO:0022857">
    <property type="term" value="F:transmembrane transporter activity"/>
    <property type="evidence" value="ECO:0007669"/>
    <property type="project" value="TreeGrafter"/>
</dbReference>
<keyword evidence="3 7" id="KW-0812">Transmembrane</keyword>
<comment type="subcellular location">
    <subcellularLocation>
        <location evidence="1">Cell membrane</location>
        <topology evidence="1">Multi-pass membrane protein</topology>
    </subcellularLocation>
</comment>
<keyword evidence="4 7" id="KW-1133">Transmembrane helix</keyword>
<dbReference type="RefSeq" id="WP_092870465.1">
    <property type="nucleotide sequence ID" value="NZ_FOJY01000003.1"/>
</dbReference>
<evidence type="ECO:0000256" key="2">
    <source>
        <dbReference type="ARBA" id="ARBA00022475"/>
    </source>
</evidence>
<feature type="transmembrane region" description="Helical" evidence="7">
    <location>
        <begin position="226"/>
        <end position="248"/>
    </location>
</feature>
<evidence type="ECO:0000256" key="5">
    <source>
        <dbReference type="ARBA" id="ARBA00023136"/>
    </source>
</evidence>
<dbReference type="InterPro" id="IPR025857">
    <property type="entry name" value="MacB_PCD"/>
</dbReference>
<dbReference type="Pfam" id="PF02687">
    <property type="entry name" value="FtsX"/>
    <property type="match status" value="1"/>
</dbReference>
<evidence type="ECO:0000256" key="1">
    <source>
        <dbReference type="ARBA" id="ARBA00004651"/>
    </source>
</evidence>
<dbReference type="GO" id="GO:0005886">
    <property type="term" value="C:plasma membrane"/>
    <property type="evidence" value="ECO:0007669"/>
    <property type="project" value="TreeGrafter"/>
</dbReference>
<reference evidence="10 11" key="1">
    <citation type="submission" date="2016-10" db="EMBL/GenBank/DDBJ databases">
        <authorList>
            <person name="de Groot N.N."/>
        </authorList>
    </citation>
    <scope>NUCLEOTIDE SEQUENCE [LARGE SCALE GENOMIC DNA]</scope>
    <source>
        <strain evidence="10 11">DSM 5522</strain>
    </source>
</reference>
<evidence type="ECO:0000313" key="11">
    <source>
        <dbReference type="Proteomes" id="UP000198838"/>
    </source>
</evidence>
<dbReference type="AlphaFoldDB" id="A0A1I0W4G7"/>
<dbReference type="Proteomes" id="UP000198838">
    <property type="component" value="Unassembled WGS sequence"/>
</dbReference>
<gene>
    <name evidence="10" type="ORF">SAMN05216249_10351</name>
</gene>
<organism evidence="10 11">
    <name type="scientific">Acetitomaculum ruminis DSM 5522</name>
    <dbReference type="NCBI Taxonomy" id="1120918"/>
    <lineage>
        <taxon>Bacteria</taxon>
        <taxon>Bacillati</taxon>
        <taxon>Bacillota</taxon>
        <taxon>Clostridia</taxon>
        <taxon>Lachnospirales</taxon>
        <taxon>Lachnospiraceae</taxon>
        <taxon>Acetitomaculum</taxon>
    </lineage>
</organism>
<evidence type="ECO:0000256" key="4">
    <source>
        <dbReference type="ARBA" id="ARBA00022989"/>
    </source>
</evidence>
<proteinExistence type="inferred from homology"/>
<evidence type="ECO:0008006" key="12">
    <source>
        <dbReference type="Google" id="ProtNLM"/>
    </source>
</evidence>
<keyword evidence="2" id="KW-1003">Cell membrane</keyword>
<keyword evidence="5 7" id="KW-0472">Membrane</keyword>
<evidence type="ECO:0000313" key="10">
    <source>
        <dbReference type="EMBL" id="SFA83110.1"/>
    </source>
</evidence>
<dbReference type="InterPro" id="IPR050250">
    <property type="entry name" value="Macrolide_Exporter_MacB"/>
</dbReference>
<evidence type="ECO:0000259" key="8">
    <source>
        <dbReference type="Pfam" id="PF02687"/>
    </source>
</evidence>
<name>A0A1I0W4G7_9FIRM</name>
<dbReference type="OrthoDB" id="1929615at2"/>
<dbReference type="PANTHER" id="PTHR30572">
    <property type="entry name" value="MEMBRANE COMPONENT OF TRANSPORTER-RELATED"/>
    <property type="match status" value="1"/>
</dbReference>
<dbReference type="Pfam" id="PF12704">
    <property type="entry name" value="MacB_PCD"/>
    <property type="match status" value="1"/>
</dbReference>
<feature type="domain" description="MacB-like periplasmic core" evidence="9">
    <location>
        <begin position="61"/>
        <end position="167"/>
    </location>
</feature>
<evidence type="ECO:0000256" key="7">
    <source>
        <dbReference type="SAM" id="Phobius"/>
    </source>
</evidence>
<comment type="similarity">
    <text evidence="6">Belongs to the ABC-4 integral membrane protein family.</text>
</comment>
<dbReference type="InterPro" id="IPR003838">
    <property type="entry name" value="ABC3_permease_C"/>
</dbReference>
<evidence type="ECO:0000256" key="3">
    <source>
        <dbReference type="ARBA" id="ARBA00022692"/>
    </source>
</evidence>
<dbReference type="PANTHER" id="PTHR30572:SF4">
    <property type="entry name" value="ABC TRANSPORTER PERMEASE YTRF"/>
    <property type="match status" value="1"/>
</dbReference>
<dbReference type="STRING" id="1120918.SAMN05216249_10351"/>
<protein>
    <recommendedName>
        <fullName evidence="12">FtsX-like permease family protein</fullName>
    </recommendedName>
</protein>
<keyword evidence="11" id="KW-1185">Reference proteome</keyword>
<accession>A0A1I0W4G7</accession>
<feature type="transmembrane region" description="Helical" evidence="7">
    <location>
        <begin position="305"/>
        <end position="322"/>
    </location>
</feature>
<evidence type="ECO:0000256" key="6">
    <source>
        <dbReference type="ARBA" id="ARBA00038076"/>
    </source>
</evidence>
<feature type="domain" description="ABC3 transporter permease C-terminal" evidence="8">
    <location>
        <begin position="227"/>
        <end position="319"/>
    </location>
</feature>
<dbReference type="EMBL" id="FOJY01000003">
    <property type="protein sequence ID" value="SFA83110.1"/>
    <property type="molecule type" value="Genomic_DNA"/>
</dbReference>
<evidence type="ECO:0000259" key="9">
    <source>
        <dbReference type="Pfam" id="PF12704"/>
    </source>
</evidence>
<feature type="transmembrane region" description="Helical" evidence="7">
    <location>
        <begin position="274"/>
        <end position="293"/>
    </location>
</feature>
<sequence length="333" mass="38604">MKKIISILLAALVCILPIMCILMVHHITLCNTMQQMEEGIFGKNSYLFLMSKNIRSSRKELMNAIKKQNVAAAVYLDDTNDSSYTIRYMAYNKSYITLPMVKGRFFYENEFKEGNNLAVVGKNIKNIYEKSGERYIKVDDHEYKVIGIVGYEEDTAFDNYIILNLLSGERDDLSIYTLDVFQEDEDAYLLTHCKKALKNKDCEIEILSESEQFIDTLKIDFNTVSYFFALLLSYILCVIVISYQWVIIQRKEIGIKRLLGASKKGTVFSILGRYLMYMALSLWVGLIYCYFFYPSYMVSFSKGYLITGIVLLLFMILMIIRIKNDSIEEAIKL</sequence>